<sequence length="312" mass="35456">MKSQKGHYMMRLSGVVMMVALLSGCNIDVFDPAGPVAESQRNLIVYSLFFVGAIILVVYSIFTVFVIKYRANRKNRKESDYKPEMHGNYIIEAIWVAVPVLIVIALSIPTVRLIFQLEEPPVSSQGEEPLVVYATSADWKWFFSYPEEDIETVNHLYIPTDRGIEFRLASAESMSSLWIPQLGGQKYAMAGMENTLFLQADEEGTYLGRNANFTGEGFAAQTFHVNAVSDDEYNQWVDNVSENEPELTQERYDELLAPGLVDQMTFSSTHLDYADHGSNEDRDYSVERHGDKYDEQLDLYNTPGWNPNEIPE</sequence>
<dbReference type="PANTHER" id="PTHR22888">
    <property type="entry name" value="CYTOCHROME C OXIDASE, SUBUNIT II"/>
    <property type="match status" value="1"/>
</dbReference>
<keyword evidence="10 14" id="KW-0249">Electron transport</keyword>
<comment type="function">
    <text evidence="14">Catalyzes quinol oxidation with the concomitant reduction of oxygen to water. Subunit II transfers the electrons from a quinol to the binuclear center of the catalytic subunit I.</text>
</comment>
<dbReference type="OrthoDB" id="9781261at2"/>
<dbReference type="GO" id="GO:0005507">
    <property type="term" value="F:copper ion binding"/>
    <property type="evidence" value="ECO:0007669"/>
    <property type="project" value="InterPro"/>
</dbReference>
<organism evidence="18 19">
    <name type="scientific">Lacicoccus qingdaonensis</name>
    <dbReference type="NCBI Taxonomy" id="576118"/>
    <lineage>
        <taxon>Bacteria</taxon>
        <taxon>Bacillati</taxon>
        <taxon>Bacillota</taxon>
        <taxon>Bacilli</taxon>
        <taxon>Bacillales</taxon>
        <taxon>Salinicoccaceae</taxon>
        <taxon>Lacicoccus</taxon>
    </lineage>
</organism>
<evidence type="ECO:0000256" key="5">
    <source>
        <dbReference type="ARBA" id="ARBA00022448"/>
    </source>
</evidence>
<dbReference type="NCBIfam" id="TIGR01432">
    <property type="entry name" value="QOXA"/>
    <property type="match status" value="1"/>
</dbReference>
<dbReference type="InterPro" id="IPR036257">
    <property type="entry name" value="Cyt_c_oxidase_su2_TM_sf"/>
</dbReference>
<dbReference type="SUPFAM" id="SSF81464">
    <property type="entry name" value="Cytochrome c oxidase subunit II-like, transmembrane region"/>
    <property type="match status" value="1"/>
</dbReference>
<dbReference type="InterPro" id="IPR034227">
    <property type="entry name" value="CuRO_UO_II"/>
</dbReference>
<comment type="catalytic activity">
    <reaction evidence="1 14">
        <text>2 a quinol + O2 = 2 a quinone + 2 H2O</text>
        <dbReference type="Rhea" id="RHEA:55376"/>
        <dbReference type="ChEBI" id="CHEBI:15377"/>
        <dbReference type="ChEBI" id="CHEBI:15379"/>
        <dbReference type="ChEBI" id="CHEBI:24646"/>
        <dbReference type="ChEBI" id="CHEBI:132124"/>
    </reaction>
</comment>
<name>A0A1G9HB54_9BACL</name>
<dbReference type="Gene3D" id="1.10.287.90">
    <property type="match status" value="1"/>
</dbReference>
<keyword evidence="19" id="KW-1185">Reference proteome</keyword>
<feature type="transmembrane region" description="Helical" evidence="15">
    <location>
        <begin position="88"/>
        <end position="108"/>
    </location>
</feature>
<dbReference type="InterPro" id="IPR006333">
    <property type="entry name" value="Cyt_o_ubiquinol_oxidase_su2"/>
</dbReference>
<evidence type="ECO:0000256" key="12">
    <source>
        <dbReference type="ARBA" id="ARBA00023002"/>
    </source>
</evidence>
<keyword evidence="8 15" id="KW-0812">Transmembrane</keyword>
<dbReference type="InterPro" id="IPR002429">
    <property type="entry name" value="CcO_II-like_C"/>
</dbReference>
<evidence type="ECO:0000256" key="6">
    <source>
        <dbReference type="ARBA" id="ARBA00022475"/>
    </source>
</evidence>
<keyword evidence="13 14" id="KW-0472">Membrane</keyword>
<evidence type="ECO:0000256" key="10">
    <source>
        <dbReference type="ARBA" id="ARBA00022982"/>
    </source>
</evidence>
<evidence type="ECO:0000313" key="18">
    <source>
        <dbReference type="EMBL" id="SDL10072.1"/>
    </source>
</evidence>
<feature type="domain" description="Cytochrome oxidase subunit II copper A binding" evidence="16">
    <location>
        <begin position="127"/>
        <end position="239"/>
    </location>
</feature>
<dbReference type="Proteomes" id="UP000199008">
    <property type="component" value="Unassembled WGS sequence"/>
</dbReference>
<evidence type="ECO:0000259" key="17">
    <source>
        <dbReference type="PROSITE" id="PS50999"/>
    </source>
</evidence>
<dbReference type="SUPFAM" id="SSF49503">
    <property type="entry name" value="Cupredoxins"/>
    <property type="match status" value="1"/>
</dbReference>
<evidence type="ECO:0000256" key="14">
    <source>
        <dbReference type="PIRNR" id="PIRNR000292"/>
    </source>
</evidence>
<comment type="similarity">
    <text evidence="3 14">Belongs to the cytochrome c oxidase subunit 2 family.</text>
</comment>
<evidence type="ECO:0000313" key="19">
    <source>
        <dbReference type="Proteomes" id="UP000199008"/>
    </source>
</evidence>
<dbReference type="CDD" id="cd04212">
    <property type="entry name" value="CuRO_UO_II"/>
    <property type="match status" value="1"/>
</dbReference>
<dbReference type="PROSITE" id="PS50999">
    <property type="entry name" value="COX2_TM"/>
    <property type="match status" value="1"/>
</dbReference>
<dbReference type="PIRSF" id="PIRSF000292">
    <property type="entry name" value="Ubi_od_II"/>
    <property type="match status" value="1"/>
</dbReference>
<accession>A0A1G9HB54</accession>
<keyword evidence="9" id="KW-0732">Signal</keyword>
<dbReference type="GO" id="GO:0005886">
    <property type="term" value="C:plasma membrane"/>
    <property type="evidence" value="ECO:0007669"/>
    <property type="project" value="UniProtKB-SubCell"/>
</dbReference>
<evidence type="ECO:0000256" key="1">
    <source>
        <dbReference type="ARBA" id="ARBA00000725"/>
    </source>
</evidence>
<dbReference type="PANTHER" id="PTHR22888:SF18">
    <property type="entry name" value="CYTOCHROME BO(3) UBIQUINOL OXIDASE SUBUNIT 2"/>
    <property type="match status" value="1"/>
</dbReference>
<evidence type="ECO:0000256" key="7">
    <source>
        <dbReference type="ARBA" id="ARBA00022660"/>
    </source>
</evidence>
<keyword evidence="5 14" id="KW-0813">Transport</keyword>
<dbReference type="Pfam" id="PF02790">
    <property type="entry name" value="COX2_TM"/>
    <property type="match status" value="1"/>
</dbReference>
<dbReference type="GO" id="GO:0004129">
    <property type="term" value="F:cytochrome-c oxidase activity"/>
    <property type="evidence" value="ECO:0007669"/>
    <property type="project" value="UniProtKB-UniRule"/>
</dbReference>
<evidence type="ECO:0000256" key="4">
    <source>
        <dbReference type="ARBA" id="ARBA00016131"/>
    </source>
</evidence>
<dbReference type="GO" id="GO:0009486">
    <property type="term" value="F:cytochrome bo3 ubiquinol oxidase activity"/>
    <property type="evidence" value="ECO:0007669"/>
    <property type="project" value="InterPro"/>
</dbReference>
<dbReference type="RefSeq" id="WP_092987331.1">
    <property type="nucleotide sequence ID" value="NZ_FNFY01000022.1"/>
</dbReference>
<evidence type="ECO:0000256" key="9">
    <source>
        <dbReference type="ARBA" id="ARBA00022729"/>
    </source>
</evidence>
<keyword evidence="7 14" id="KW-0679">Respiratory chain</keyword>
<keyword evidence="6 14" id="KW-1003">Cell membrane</keyword>
<evidence type="ECO:0000256" key="2">
    <source>
        <dbReference type="ARBA" id="ARBA00004651"/>
    </source>
</evidence>
<dbReference type="STRING" id="576118.SAMN05216216_1225"/>
<gene>
    <name evidence="18" type="ORF">SAMN05216216_1225</name>
</gene>
<keyword evidence="12 14" id="KW-0560">Oxidoreductase</keyword>
<evidence type="ECO:0000256" key="11">
    <source>
        <dbReference type="ARBA" id="ARBA00022989"/>
    </source>
</evidence>
<feature type="domain" description="Cytochrome oxidase subunit II transmembrane region profile" evidence="17">
    <location>
        <begin position="21"/>
        <end position="121"/>
    </location>
</feature>
<feature type="transmembrane region" description="Helical" evidence="15">
    <location>
        <begin position="43"/>
        <end position="67"/>
    </location>
</feature>
<evidence type="ECO:0000259" key="16">
    <source>
        <dbReference type="PROSITE" id="PS50857"/>
    </source>
</evidence>
<dbReference type="GO" id="GO:0016682">
    <property type="term" value="F:oxidoreductase activity, acting on diphenols and related substances as donors, oxygen as acceptor"/>
    <property type="evidence" value="ECO:0007669"/>
    <property type="project" value="InterPro"/>
</dbReference>
<dbReference type="PRINTS" id="PR01166">
    <property type="entry name" value="CYCOXIDASEII"/>
</dbReference>
<comment type="subcellular location">
    <subcellularLocation>
        <location evidence="2">Cell membrane</location>
        <topology evidence="2">Multi-pass membrane protein</topology>
    </subcellularLocation>
</comment>
<dbReference type="InterPro" id="IPR006332">
    <property type="entry name" value="QoxA"/>
</dbReference>
<dbReference type="EC" id="1.10.3.-" evidence="14"/>
<dbReference type="AlphaFoldDB" id="A0A1G9HB54"/>
<dbReference type="GO" id="GO:0042773">
    <property type="term" value="P:ATP synthesis coupled electron transport"/>
    <property type="evidence" value="ECO:0007669"/>
    <property type="project" value="TreeGrafter"/>
</dbReference>
<proteinExistence type="inferred from homology"/>
<evidence type="ECO:0000256" key="3">
    <source>
        <dbReference type="ARBA" id="ARBA00007866"/>
    </source>
</evidence>
<dbReference type="PROSITE" id="PS50857">
    <property type="entry name" value="COX2_CUA"/>
    <property type="match status" value="1"/>
</dbReference>
<evidence type="ECO:0000256" key="13">
    <source>
        <dbReference type="ARBA" id="ARBA00023136"/>
    </source>
</evidence>
<reference evidence="19" key="1">
    <citation type="submission" date="2016-10" db="EMBL/GenBank/DDBJ databases">
        <authorList>
            <person name="Varghese N."/>
            <person name="Submissions S."/>
        </authorList>
    </citation>
    <scope>NUCLEOTIDE SEQUENCE [LARGE SCALE GENOMIC DNA]</scope>
    <source>
        <strain evidence="19">CGMCC 1.8895</strain>
    </source>
</reference>
<protein>
    <recommendedName>
        <fullName evidence="4 14">Quinol oxidase subunit 2</fullName>
        <ecNumber evidence="14">1.10.3.-</ecNumber>
    </recommendedName>
</protein>
<dbReference type="PROSITE" id="PS51257">
    <property type="entry name" value="PROKAR_LIPOPROTEIN"/>
    <property type="match status" value="1"/>
</dbReference>
<dbReference type="InterPro" id="IPR008972">
    <property type="entry name" value="Cupredoxin"/>
</dbReference>
<dbReference type="EMBL" id="FNFY01000022">
    <property type="protein sequence ID" value="SDL10072.1"/>
    <property type="molecule type" value="Genomic_DNA"/>
</dbReference>
<dbReference type="InterPro" id="IPR045187">
    <property type="entry name" value="CcO_II"/>
</dbReference>
<keyword evidence="11 15" id="KW-1133">Transmembrane helix</keyword>
<dbReference type="InterPro" id="IPR011759">
    <property type="entry name" value="Cyt_c_oxidase_su2_TM_dom"/>
</dbReference>
<evidence type="ECO:0000256" key="15">
    <source>
        <dbReference type="SAM" id="Phobius"/>
    </source>
</evidence>
<evidence type="ECO:0000256" key="8">
    <source>
        <dbReference type="ARBA" id="ARBA00022692"/>
    </source>
</evidence>
<dbReference type="Gene3D" id="2.60.40.420">
    <property type="entry name" value="Cupredoxins - blue copper proteins"/>
    <property type="match status" value="1"/>
</dbReference>